<comment type="caution">
    <text evidence="1">The sequence shown here is derived from an EMBL/GenBank/DDBJ whole genome shotgun (WGS) entry which is preliminary data.</text>
</comment>
<dbReference type="AlphaFoldDB" id="A0A8J2YGW5"/>
<proteinExistence type="predicted"/>
<dbReference type="RefSeq" id="WP_188693267.1">
    <property type="nucleotide sequence ID" value="NZ_BMIR01000008.1"/>
</dbReference>
<evidence type="ECO:0000313" key="1">
    <source>
        <dbReference type="EMBL" id="GGE42022.1"/>
    </source>
</evidence>
<reference evidence="1" key="2">
    <citation type="submission" date="2020-09" db="EMBL/GenBank/DDBJ databases">
        <authorList>
            <person name="Sun Q."/>
            <person name="Zhou Y."/>
        </authorList>
    </citation>
    <scope>NUCLEOTIDE SEQUENCE</scope>
    <source>
        <strain evidence="1">CGMCC 1.15371</strain>
    </source>
</reference>
<sequence length="414" mass="46963">MLIPPVGPSEGTQPSQLRLFDGQIFKGKVLGLLNNDTEVLVEVGGRVVKSDVEVPVEAGKSYLFQFLNQRDRALLKIINTVTSNESGGTTNNFAELIQKLSLPNTKQTTTLLNFFLDKDLPIQASLIRSVQRMVGGSHLNEADLDVIEQMIRHQLPLDASLFRQLSAFKSTPQPSESLNQLMTMLQTSGELASPNAAKLAEFLSTWPNLDQHPADNWLYDILNRMGYFHEGRLFQSAPDHKPDVSQSLKTLLLFLLSEEGENSDKNLFQNLLTTITGQQLQSVHIDRSLVQYLFTLPLLFQHQFKDVQLLWERKNQDDHEEGQAIDYHNILFAFAFSNLGDTVIKILVQGKTLTVTLYNDERDLTEVLEHYRPLITQKLAELDYRLVSLRQTTGQLEQMKNLFKGNQQAMDVRI</sequence>
<accession>A0A8J2YGW5</accession>
<reference evidence="1" key="1">
    <citation type="journal article" date="2014" name="Int. J. Syst. Evol. Microbiol.">
        <title>Complete genome sequence of Corynebacterium casei LMG S-19264T (=DSM 44701T), isolated from a smear-ripened cheese.</title>
        <authorList>
            <consortium name="US DOE Joint Genome Institute (JGI-PGF)"/>
            <person name="Walter F."/>
            <person name="Albersmeier A."/>
            <person name="Kalinowski J."/>
            <person name="Ruckert C."/>
        </authorList>
    </citation>
    <scope>NUCLEOTIDE SEQUENCE</scope>
    <source>
        <strain evidence="1">CGMCC 1.15371</strain>
    </source>
</reference>
<organism evidence="1 2">
    <name type="scientific">Pullulanibacillus camelliae</name>
    <dbReference type="NCBI Taxonomy" id="1707096"/>
    <lineage>
        <taxon>Bacteria</taxon>
        <taxon>Bacillati</taxon>
        <taxon>Bacillota</taxon>
        <taxon>Bacilli</taxon>
        <taxon>Bacillales</taxon>
        <taxon>Sporolactobacillaceae</taxon>
        <taxon>Pullulanibacillus</taxon>
    </lineage>
</organism>
<keyword evidence="2" id="KW-1185">Reference proteome</keyword>
<evidence type="ECO:0008006" key="3">
    <source>
        <dbReference type="Google" id="ProtNLM"/>
    </source>
</evidence>
<name>A0A8J2YGW5_9BACL</name>
<evidence type="ECO:0000313" key="2">
    <source>
        <dbReference type="Proteomes" id="UP000628775"/>
    </source>
</evidence>
<dbReference type="Proteomes" id="UP000628775">
    <property type="component" value="Unassembled WGS sequence"/>
</dbReference>
<protein>
    <recommendedName>
        <fullName evidence="3">Flagellar hook-length control protein FliK</fullName>
    </recommendedName>
</protein>
<gene>
    <name evidence="1" type="ORF">GCM10011391_21000</name>
</gene>
<dbReference type="EMBL" id="BMIR01000008">
    <property type="protein sequence ID" value="GGE42022.1"/>
    <property type="molecule type" value="Genomic_DNA"/>
</dbReference>